<evidence type="ECO:0000313" key="11">
    <source>
        <dbReference type="Proteomes" id="UP000604825"/>
    </source>
</evidence>
<dbReference type="AlphaFoldDB" id="A0A811NHT2"/>
<dbReference type="InterPro" id="IPR051996">
    <property type="entry name" value="Cytochrome_P450_78A"/>
</dbReference>
<organism evidence="10 11">
    <name type="scientific">Miscanthus lutarioriparius</name>
    <dbReference type="NCBI Taxonomy" id="422564"/>
    <lineage>
        <taxon>Eukaryota</taxon>
        <taxon>Viridiplantae</taxon>
        <taxon>Streptophyta</taxon>
        <taxon>Embryophyta</taxon>
        <taxon>Tracheophyta</taxon>
        <taxon>Spermatophyta</taxon>
        <taxon>Magnoliopsida</taxon>
        <taxon>Liliopsida</taxon>
        <taxon>Poales</taxon>
        <taxon>Poaceae</taxon>
        <taxon>PACMAD clade</taxon>
        <taxon>Panicoideae</taxon>
        <taxon>Andropogonodae</taxon>
        <taxon>Andropogoneae</taxon>
        <taxon>Saccharinae</taxon>
        <taxon>Miscanthus</taxon>
    </lineage>
</organism>
<proteinExistence type="inferred from homology"/>
<keyword evidence="4 8" id="KW-0479">Metal-binding</keyword>
<dbReference type="FunFam" id="1.10.630.10:FF:000016">
    <property type="entry name" value="Cytochrome P450 78A5"/>
    <property type="match status" value="1"/>
</dbReference>
<keyword evidence="6 8" id="KW-0408">Iron</keyword>
<dbReference type="Pfam" id="PF00067">
    <property type="entry name" value="p450"/>
    <property type="match status" value="1"/>
</dbReference>
<dbReference type="GO" id="GO:0016705">
    <property type="term" value="F:oxidoreductase activity, acting on paired donors, with incorporation or reduction of molecular oxygen"/>
    <property type="evidence" value="ECO:0007669"/>
    <property type="project" value="InterPro"/>
</dbReference>
<protein>
    <recommendedName>
        <fullName evidence="12">Cytochrome P450</fullName>
    </recommendedName>
</protein>
<gene>
    <name evidence="10" type="ORF">NCGR_LOCUS15183</name>
</gene>
<evidence type="ECO:0000256" key="3">
    <source>
        <dbReference type="ARBA" id="ARBA00022617"/>
    </source>
</evidence>
<dbReference type="EMBL" id="CAJGYO010000004">
    <property type="protein sequence ID" value="CAD6222608.1"/>
    <property type="molecule type" value="Genomic_DNA"/>
</dbReference>
<dbReference type="GO" id="GO:0020037">
    <property type="term" value="F:heme binding"/>
    <property type="evidence" value="ECO:0007669"/>
    <property type="project" value="InterPro"/>
</dbReference>
<dbReference type="GO" id="GO:0005506">
    <property type="term" value="F:iron ion binding"/>
    <property type="evidence" value="ECO:0007669"/>
    <property type="project" value="InterPro"/>
</dbReference>
<accession>A0A811NHT2</accession>
<keyword evidence="5 9" id="KW-0560">Oxidoreductase</keyword>
<evidence type="ECO:0000313" key="10">
    <source>
        <dbReference type="EMBL" id="CAD6222608.1"/>
    </source>
</evidence>
<dbReference type="Gene3D" id="1.10.630.10">
    <property type="entry name" value="Cytochrome P450"/>
    <property type="match status" value="1"/>
</dbReference>
<comment type="caution">
    <text evidence="10">The sequence shown here is derived from an EMBL/GenBank/DDBJ whole genome shotgun (WGS) entry which is preliminary data.</text>
</comment>
<reference evidence="10" key="1">
    <citation type="submission" date="2020-10" db="EMBL/GenBank/DDBJ databases">
        <authorList>
            <person name="Han B."/>
            <person name="Lu T."/>
            <person name="Zhao Q."/>
            <person name="Huang X."/>
            <person name="Zhao Y."/>
        </authorList>
    </citation>
    <scope>NUCLEOTIDE SEQUENCE</scope>
</reference>
<dbReference type="PANTHER" id="PTHR47946:SF14">
    <property type="entry name" value="CYTOCHROME P450 FAMILY PROTEIN"/>
    <property type="match status" value="1"/>
</dbReference>
<keyword evidence="11" id="KW-1185">Reference proteome</keyword>
<dbReference type="InterPro" id="IPR002401">
    <property type="entry name" value="Cyt_P450_E_grp-I"/>
</dbReference>
<dbReference type="PRINTS" id="PR00463">
    <property type="entry name" value="EP450I"/>
</dbReference>
<evidence type="ECO:0000256" key="9">
    <source>
        <dbReference type="RuleBase" id="RU000461"/>
    </source>
</evidence>
<dbReference type="Proteomes" id="UP000604825">
    <property type="component" value="Unassembled WGS sequence"/>
</dbReference>
<name>A0A811NHT2_9POAL</name>
<evidence type="ECO:0000256" key="4">
    <source>
        <dbReference type="ARBA" id="ARBA00022723"/>
    </source>
</evidence>
<dbReference type="PANTHER" id="PTHR47946">
    <property type="entry name" value="CYTOCHROME P450 78A7-RELATED"/>
    <property type="match status" value="1"/>
</dbReference>
<dbReference type="PRINTS" id="PR00385">
    <property type="entry name" value="P450"/>
</dbReference>
<dbReference type="SUPFAM" id="SSF48264">
    <property type="entry name" value="Cytochrome P450"/>
    <property type="match status" value="1"/>
</dbReference>
<dbReference type="InterPro" id="IPR017972">
    <property type="entry name" value="Cyt_P450_CS"/>
</dbReference>
<keyword evidence="7 9" id="KW-0503">Monooxygenase</keyword>
<evidence type="ECO:0000256" key="1">
    <source>
        <dbReference type="ARBA" id="ARBA00001971"/>
    </source>
</evidence>
<evidence type="ECO:0000256" key="7">
    <source>
        <dbReference type="ARBA" id="ARBA00023033"/>
    </source>
</evidence>
<evidence type="ECO:0000256" key="2">
    <source>
        <dbReference type="ARBA" id="ARBA00010617"/>
    </source>
</evidence>
<feature type="binding site" description="axial binding residue" evidence="8">
    <location>
        <position position="460"/>
    </location>
    <ligand>
        <name>heme</name>
        <dbReference type="ChEBI" id="CHEBI:30413"/>
    </ligand>
    <ligandPart>
        <name>Fe</name>
        <dbReference type="ChEBI" id="CHEBI:18248"/>
    </ligandPart>
</feature>
<dbReference type="InterPro" id="IPR001128">
    <property type="entry name" value="Cyt_P450"/>
</dbReference>
<evidence type="ECO:0000256" key="8">
    <source>
        <dbReference type="PIRSR" id="PIRSR602401-1"/>
    </source>
</evidence>
<dbReference type="InterPro" id="IPR036396">
    <property type="entry name" value="Cyt_P450_sf"/>
</dbReference>
<comment type="cofactor">
    <cofactor evidence="1 8">
        <name>heme</name>
        <dbReference type="ChEBI" id="CHEBI:30413"/>
    </cofactor>
</comment>
<comment type="similarity">
    <text evidence="2 9">Belongs to the cytochrome P450 family.</text>
</comment>
<dbReference type="PROSITE" id="PS00086">
    <property type="entry name" value="CYTOCHROME_P450"/>
    <property type="match status" value="1"/>
</dbReference>
<evidence type="ECO:0000256" key="5">
    <source>
        <dbReference type="ARBA" id="ARBA00023002"/>
    </source>
</evidence>
<sequence length="522" mass="56442">MVLTMASGQEDSLLLLLLPTTSPLPPLLAVFLLAAVLLWLSPGGPAWALSRTRRPPSGPAGVVTALSSPVAHRTLAALSSAADGGKALMAFSVGLTRLVVSSHPDTAREILASPAFGDRPVKDAARHLLFHRAMGFAPSGDAHWRGLRRLAAAHLFGPRRVAGAAHHRVSIGEAMLSDVAADMARHGEVSLRRVLHAASLNHIMATVFGRRYDLASPEGALLDEMVTEGYDLLGTFNWADHLPLIKFLDLQGVRRRCNRLVQKVEVFVGNIIQEHRARRENGGVDEDEFMADFVDVLLDLEGEDKLSDSDMIAVLWEMIFRGADTVAILMEWIMARMALHPDIQAKAQSELDAVVGTRSLADADVANLPYVQSIVKETLRMHPPGPLLSWARLAIHGAHVGGHLVPAGTTAMVNMWAIAHDPAIWAEPEEFRPERFQEEDVSVLGSDLRLAPFGAGRRVCPGKMLALATTHLWVAQLLHRFEWAPAAAGGGGGGVHLSERLNMSLEMGTLLVCKAVPRSQQA</sequence>
<dbReference type="OrthoDB" id="3934656at2759"/>
<dbReference type="GO" id="GO:0004497">
    <property type="term" value="F:monooxygenase activity"/>
    <property type="evidence" value="ECO:0007669"/>
    <property type="project" value="UniProtKB-KW"/>
</dbReference>
<evidence type="ECO:0008006" key="12">
    <source>
        <dbReference type="Google" id="ProtNLM"/>
    </source>
</evidence>
<evidence type="ECO:0000256" key="6">
    <source>
        <dbReference type="ARBA" id="ARBA00023004"/>
    </source>
</evidence>
<keyword evidence="3 8" id="KW-0349">Heme</keyword>